<evidence type="ECO:0000313" key="3">
    <source>
        <dbReference type="Proteomes" id="UP000186817"/>
    </source>
</evidence>
<dbReference type="Gene3D" id="1.10.238.10">
    <property type="entry name" value="EF-hand"/>
    <property type="match status" value="1"/>
</dbReference>
<evidence type="ECO:0000313" key="2">
    <source>
        <dbReference type="EMBL" id="OLQ15377.1"/>
    </source>
</evidence>
<dbReference type="AlphaFoldDB" id="A0A1Q9F6U3"/>
<dbReference type="SMART" id="SM00054">
    <property type="entry name" value="EFh"/>
    <property type="match status" value="2"/>
</dbReference>
<sequence>MGFAVIGVINAVLMQETFKVAYLDDTVMVREKVKAMRHHVAKMSELFHGADTSRDGKLDLEDIFRMWLAAMELDVSNVEELFKMLNTNGDGRLSATELVQGLAALFKQGPLAGSIHVLSSRTYRNRAFVISLVRAAELCRLLDPEMKELFFGTVVDRLLSFVPSPDFPASLADELTELRQSPETPTNVGFSPLFQKSCYSMGKTA</sequence>
<dbReference type="InterPro" id="IPR002048">
    <property type="entry name" value="EF_hand_dom"/>
</dbReference>
<feature type="domain" description="EF-hand" evidence="1">
    <location>
        <begin position="73"/>
        <end position="108"/>
    </location>
</feature>
<name>A0A1Q9F6U3_SYMMI</name>
<organism evidence="2 3">
    <name type="scientific">Symbiodinium microadriaticum</name>
    <name type="common">Dinoflagellate</name>
    <name type="synonym">Zooxanthella microadriatica</name>
    <dbReference type="NCBI Taxonomy" id="2951"/>
    <lineage>
        <taxon>Eukaryota</taxon>
        <taxon>Sar</taxon>
        <taxon>Alveolata</taxon>
        <taxon>Dinophyceae</taxon>
        <taxon>Suessiales</taxon>
        <taxon>Symbiodiniaceae</taxon>
        <taxon>Symbiodinium</taxon>
    </lineage>
</organism>
<gene>
    <name evidence="2" type="ORF">AK812_SmicGene449</name>
</gene>
<dbReference type="Pfam" id="PF13499">
    <property type="entry name" value="EF-hand_7"/>
    <property type="match status" value="1"/>
</dbReference>
<accession>A0A1Q9F6U3</accession>
<dbReference type="PROSITE" id="PS50222">
    <property type="entry name" value="EF_HAND_2"/>
    <property type="match status" value="1"/>
</dbReference>
<dbReference type="GO" id="GO:0005509">
    <property type="term" value="F:calcium ion binding"/>
    <property type="evidence" value="ECO:0007669"/>
    <property type="project" value="InterPro"/>
</dbReference>
<dbReference type="Proteomes" id="UP000186817">
    <property type="component" value="Unassembled WGS sequence"/>
</dbReference>
<reference evidence="2 3" key="1">
    <citation type="submission" date="2016-02" db="EMBL/GenBank/DDBJ databases">
        <title>Genome analysis of coral dinoflagellate symbionts highlights evolutionary adaptations to a symbiotic lifestyle.</title>
        <authorList>
            <person name="Aranda M."/>
            <person name="Li Y."/>
            <person name="Liew Y.J."/>
            <person name="Baumgarten S."/>
            <person name="Simakov O."/>
            <person name="Wilson M."/>
            <person name="Piel J."/>
            <person name="Ashoor H."/>
            <person name="Bougouffa S."/>
            <person name="Bajic V.B."/>
            <person name="Ryu T."/>
            <person name="Ravasi T."/>
            <person name="Bayer T."/>
            <person name="Micklem G."/>
            <person name="Kim H."/>
            <person name="Bhak J."/>
            <person name="Lajeunesse T.C."/>
            <person name="Voolstra C.R."/>
        </authorList>
    </citation>
    <scope>NUCLEOTIDE SEQUENCE [LARGE SCALE GENOMIC DNA]</scope>
    <source>
        <strain evidence="2 3">CCMP2467</strain>
    </source>
</reference>
<dbReference type="InterPro" id="IPR011992">
    <property type="entry name" value="EF-hand-dom_pair"/>
</dbReference>
<proteinExistence type="predicted"/>
<comment type="caution">
    <text evidence="2">The sequence shown here is derived from an EMBL/GenBank/DDBJ whole genome shotgun (WGS) entry which is preliminary data.</text>
</comment>
<protein>
    <recommendedName>
        <fullName evidence="1">EF-hand domain-containing protein</fullName>
    </recommendedName>
</protein>
<keyword evidence="3" id="KW-1185">Reference proteome</keyword>
<evidence type="ECO:0000259" key="1">
    <source>
        <dbReference type="PROSITE" id="PS50222"/>
    </source>
</evidence>
<dbReference type="OrthoDB" id="446272at2759"/>
<dbReference type="EMBL" id="LSRX01000004">
    <property type="protein sequence ID" value="OLQ15377.1"/>
    <property type="molecule type" value="Genomic_DNA"/>
</dbReference>
<dbReference type="SUPFAM" id="SSF47473">
    <property type="entry name" value="EF-hand"/>
    <property type="match status" value="1"/>
</dbReference>